<dbReference type="PANTHER" id="PTHR43818:SF11">
    <property type="entry name" value="BCDNA.GH03377"/>
    <property type="match status" value="1"/>
</dbReference>
<dbReference type="InParanoid" id="E8R236"/>
<dbReference type="RefSeq" id="WP_013564756.1">
    <property type="nucleotide sequence ID" value="NC_014962.1"/>
</dbReference>
<evidence type="ECO:0000256" key="1">
    <source>
        <dbReference type="ARBA" id="ARBA00023002"/>
    </source>
</evidence>
<gene>
    <name evidence="5" type="ordered locus">Isop_1887</name>
</gene>
<dbReference type="InterPro" id="IPR036291">
    <property type="entry name" value="NAD(P)-bd_dom_sf"/>
</dbReference>
<feature type="domain" description="Gfo/Idh/MocA-like oxidoreductase N-terminal" evidence="3">
    <location>
        <begin position="85"/>
        <end position="210"/>
    </location>
</feature>
<dbReference type="Pfam" id="PF22725">
    <property type="entry name" value="GFO_IDH_MocA_C3"/>
    <property type="match status" value="1"/>
</dbReference>
<dbReference type="eggNOG" id="COG0673">
    <property type="taxonomic scope" value="Bacteria"/>
</dbReference>
<dbReference type="Pfam" id="PF01408">
    <property type="entry name" value="GFO_IDH_MocA"/>
    <property type="match status" value="1"/>
</dbReference>
<dbReference type="SUPFAM" id="SSF51735">
    <property type="entry name" value="NAD(P)-binding Rossmann-fold domains"/>
    <property type="match status" value="1"/>
</dbReference>
<protein>
    <submittedName>
        <fullName evidence="5">Oxidoreductase domain protein</fullName>
    </submittedName>
</protein>
<dbReference type="EMBL" id="CP002353">
    <property type="protein sequence ID" value="ADV62468.1"/>
    <property type="molecule type" value="Genomic_DNA"/>
</dbReference>
<keyword evidence="6" id="KW-1185">Reference proteome</keyword>
<sequence length="441" mass="47467">MTQSHPPRTSHDADGSESPLVPDAPPPLPPPINRRRFLGRSAVAGLAVGHSAIGNIAAMAATTALSLAAQGTADAATSASARRLRLGLIGAGNRGLNLARTLLELDGIDLVAVADVEERHGERACAVIRKGRGVEPIGFATADALLESSADRLDGVIVALPCDLHVPVALKALRSGRSVYLEKPLAPTLEECDALIAESRKRPDLAVHVGFQRRSHPRYREAKIVLERGELGRLLAARGAWISSNGPLNGHGGWLGQRARSGDWMVEQAVHVWDVVHWFKGCPPSRAFGVGRRDLFAATRPERDVTDEYTAILEWADGFRLEFRQSWIDPADDAFTGVTLQIVGERGGLDLASGRLTFRDRSQPRRVLHPGPLPDTRLALEAFVAALRSDSPGRVPPPLTLEEARIATAIGLLVRRAVDERRIVTWDEVARSSASPVLATA</sequence>
<dbReference type="AlphaFoldDB" id="E8R236"/>
<dbReference type="GO" id="GO:0016491">
    <property type="term" value="F:oxidoreductase activity"/>
    <property type="evidence" value="ECO:0007669"/>
    <property type="project" value="UniProtKB-KW"/>
</dbReference>
<feature type="region of interest" description="Disordered" evidence="2">
    <location>
        <begin position="1"/>
        <end position="31"/>
    </location>
</feature>
<evidence type="ECO:0000313" key="5">
    <source>
        <dbReference type="EMBL" id="ADV62468.1"/>
    </source>
</evidence>
<dbReference type="KEGG" id="ipa:Isop_1887"/>
<dbReference type="Proteomes" id="UP000008631">
    <property type="component" value="Chromosome"/>
</dbReference>
<evidence type="ECO:0000259" key="4">
    <source>
        <dbReference type="Pfam" id="PF22725"/>
    </source>
</evidence>
<evidence type="ECO:0000313" key="6">
    <source>
        <dbReference type="Proteomes" id="UP000008631"/>
    </source>
</evidence>
<dbReference type="HOGENOM" id="CLU_709592_0_0_0"/>
<dbReference type="OrthoDB" id="9815825at2"/>
<accession>E8R236</accession>
<dbReference type="PANTHER" id="PTHR43818">
    <property type="entry name" value="BCDNA.GH03377"/>
    <property type="match status" value="1"/>
</dbReference>
<dbReference type="Gene3D" id="3.30.360.10">
    <property type="entry name" value="Dihydrodipicolinate Reductase, domain 2"/>
    <property type="match status" value="1"/>
</dbReference>
<proteinExistence type="predicted"/>
<dbReference type="InterPro" id="IPR050463">
    <property type="entry name" value="Gfo/Idh/MocA_oxidrdct_glycsds"/>
</dbReference>
<dbReference type="GO" id="GO:0000166">
    <property type="term" value="F:nucleotide binding"/>
    <property type="evidence" value="ECO:0007669"/>
    <property type="project" value="InterPro"/>
</dbReference>
<dbReference type="InterPro" id="IPR006311">
    <property type="entry name" value="TAT_signal"/>
</dbReference>
<dbReference type="SUPFAM" id="SSF55347">
    <property type="entry name" value="Glyceraldehyde-3-phosphate dehydrogenase-like, C-terminal domain"/>
    <property type="match status" value="1"/>
</dbReference>
<evidence type="ECO:0000259" key="3">
    <source>
        <dbReference type="Pfam" id="PF01408"/>
    </source>
</evidence>
<dbReference type="PROSITE" id="PS51318">
    <property type="entry name" value="TAT"/>
    <property type="match status" value="1"/>
</dbReference>
<dbReference type="STRING" id="575540.Isop_1887"/>
<dbReference type="InterPro" id="IPR000683">
    <property type="entry name" value="Gfo/Idh/MocA-like_OxRdtase_N"/>
</dbReference>
<feature type="compositionally biased region" description="Pro residues" evidence="2">
    <location>
        <begin position="22"/>
        <end position="31"/>
    </location>
</feature>
<name>E8R236_ISOPI</name>
<feature type="domain" description="GFO/IDH/MocA-like oxidoreductase" evidence="4">
    <location>
        <begin position="219"/>
        <end position="349"/>
    </location>
</feature>
<reference key="1">
    <citation type="submission" date="2010-11" db="EMBL/GenBank/DDBJ databases">
        <title>The complete sequence of chromosome of Isophaera pallida ATCC 43644.</title>
        <authorList>
            <consortium name="US DOE Joint Genome Institute (JGI-PGF)"/>
            <person name="Lucas S."/>
            <person name="Copeland A."/>
            <person name="Lapidus A."/>
            <person name="Bruce D."/>
            <person name="Goodwin L."/>
            <person name="Pitluck S."/>
            <person name="Kyrpides N."/>
            <person name="Mavromatis K."/>
            <person name="Pagani I."/>
            <person name="Ivanova N."/>
            <person name="Saunders E."/>
            <person name="Brettin T."/>
            <person name="Detter J.C."/>
            <person name="Han C."/>
            <person name="Tapia R."/>
            <person name="Land M."/>
            <person name="Hauser L."/>
            <person name="Markowitz V."/>
            <person name="Cheng J.-F."/>
            <person name="Hugenholtz P."/>
            <person name="Woyke T."/>
            <person name="Wu D."/>
            <person name="Eisen J.A."/>
        </authorList>
    </citation>
    <scope>NUCLEOTIDE SEQUENCE</scope>
    <source>
        <strain>ATCC 43644</strain>
    </source>
</reference>
<dbReference type="InterPro" id="IPR055170">
    <property type="entry name" value="GFO_IDH_MocA-like_dom"/>
</dbReference>
<evidence type="ECO:0000256" key="2">
    <source>
        <dbReference type="SAM" id="MobiDB-lite"/>
    </source>
</evidence>
<organism evidence="5 6">
    <name type="scientific">Isosphaera pallida (strain ATCC 43644 / DSM 9630 / IS1B)</name>
    <dbReference type="NCBI Taxonomy" id="575540"/>
    <lineage>
        <taxon>Bacteria</taxon>
        <taxon>Pseudomonadati</taxon>
        <taxon>Planctomycetota</taxon>
        <taxon>Planctomycetia</taxon>
        <taxon>Isosphaerales</taxon>
        <taxon>Isosphaeraceae</taxon>
        <taxon>Isosphaera</taxon>
    </lineage>
</organism>
<reference evidence="5 6" key="2">
    <citation type="journal article" date="2011" name="Stand. Genomic Sci.">
        <title>Complete genome sequence of Isosphaera pallida type strain (IS1B).</title>
        <authorList>
            <consortium name="US DOE Joint Genome Institute (JGI-PGF)"/>
            <person name="Goker M."/>
            <person name="Cleland D."/>
            <person name="Saunders E."/>
            <person name="Lapidus A."/>
            <person name="Nolan M."/>
            <person name="Lucas S."/>
            <person name="Hammon N."/>
            <person name="Deshpande S."/>
            <person name="Cheng J.F."/>
            <person name="Tapia R."/>
            <person name="Han C."/>
            <person name="Goodwin L."/>
            <person name="Pitluck S."/>
            <person name="Liolios K."/>
            <person name="Pagani I."/>
            <person name="Ivanova N."/>
            <person name="Mavromatis K."/>
            <person name="Pati A."/>
            <person name="Chen A."/>
            <person name="Palaniappan K."/>
            <person name="Land M."/>
            <person name="Hauser L."/>
            <person name="Chang Y.J."/>
            <person name="Jeffries C.D."/>
            <person name="Detter J.C."/>
            <person name="Beck B."/>
            <person name="Woyke T."/>
            <person name="Bristow J."/>
            <person name="Eisen J.A."/>
            <person name="Markowitz V."/>
            <person name="Hugenholtz P."/>
            <person name="Kyrpides N.C."/>
            <person name="Klenk H.P."/>
        </authorList>
    </citation>
    <scope>NUCLEOTIDE SEQUENCE [LARGE SCALE GENOMIC DNA]</scope>
    <source>
        <strain evidence="6">ATCC 43644 / DSM 9630 / IS1B</strain>
    </source>
</reference>
<dbReference type="Gene3D" id="3.40.50.720">
    <property type="entry name" value="NAD(P)-binding Rossmann-like Domain"/>
    <property type="match status" value="1"/>
</dbReference>
<keyword evidence="1" id="KW-0560">Oxidoreductase</keyword>